<dbReference type="PROSITE" id="PS51380">
    <property type="entry name" value="EXS"/>
    <property type="match status" value="1"/>
</dbReference>
<feature type="domain" description="EXS" evidence="6">
    <location>
        <begin position="247"/>
        <end position="505"/>
    </location>
</feature>
<keyword evidence="4 5" id="KW-0472">Membrane</keyword>
<keyword evidence="2 5" id="KW-0812">Transmembrane</keyword>
<gene>
    <name evidence="7" type="ORF">BC938DRAFT_478941</name>
</gene>
<dbReference type="PANTHER" id="PTHR10783">
    <property type="entry name" value="XENOTROPIC AND POLYTROPIC RETROVIRUS RECEPTOR 1-RELATED"/>
    <property type="match status" value="1"/>
</dbReference>
<dbReference type="Proteomes" id="UP000274822">
    <property type="component" value="Unassembled WGS sequence"/>
</dbReference>
<organism evidence="7 8">
    <name type="scientific">Jimgerdemannia flammicorona</name>
    <dbReference type="NCBI Taxonomy" id="994334"/>
    <lineage>
        <taxon>Eukaryota</taxon>
        <taxon>Fungi</taxon>
        <taxon>Fungi incertae sedis</taxon>
        <taxon>Mucoromycota</taxon>
        <taxon>Mucoromycotina</taxon>
        <taxon>Endogonomycetes</taxon>
        <taxon>Endogonales</taxon>
        <taxon>Endogonaceae</taxon>
        <taxon>Jimgerdemannia</taxon>
    </lineage>
</organism>
<comment type="subcellular location">
    <subcellularLocation>
        <location evidence="1">Membrane</location>
        <topology evidence="1">Multi-pass membrane protein</topology>
    </subcellularLocation>
</comment>
<keyword evidence="8" id="KW-1185">Reference proteome</keyword>
<evidence type="ECO:0000313" key="8">
    <source>
        <dbReference type="Proteomes" id="UP000274822"/>
    </source>
</evidence>
<dbReference type="GO" id="GO:0005737">
    <property type="term" value="C:cytoplasm"/>
    <property type="evidence" value="ECO:0007669"/>
    <property type="project" value="TreeGrafter"/>
</dbReference>
<dbReference type="GO" id="GO:0016020">
    <property type="term" value="C:membrane"/>
    <property type="evidence" value="ECO:0007669"/>
    <property type="project" value="UniProtKB-SubCell"/>
</dbReference>
<evidence type="ECO:0000256" key="4">
    <source>
        <dbReference type="ARBA" id="ARBA00023136"/>
    </source>
</evidence>
<evidence type="ECO:0000256" key="2">
    <source>
        <dbReference type="ARBA" id="ARBA00022692"/>
    </source>
</evidence>
<dbReference type="Pfam" id="PF03124">
    <property type="entry name" value="EXS"/>
    <property type="match status" value="1"/>
</dbReference>
<name>A0A433QLY0_9FUNG</name>
<comment type="caution">
    <text evidence="7">The sequence shown here is derived from an EMBL/GenBank/DDBJ whole genome shotgun (WGS) entry which is preliminary data.</text>
</comment>
<accession>A0A433QLY0</accession>
<feature type="transmembrane region" description="Helical" evidence="5">
    <location>
        <begin position="121"/>
        <end position="148"/>
    </location>
</feature>
<feature type="transmembrane region" description="Helical" evidence="5">
    <location>
        <begin position="76"/>
        <end position="100"/>
    </location>
</feature>
<dbReference type="AlphaFoldDB" id="A0A433QLY0"/>
<reference evidence="7 8" key="1">
    <citation type="journal article" date="2018" name="New Phytol.">
        <title>Phylogenomics of Endogonaceae and evolution of mycorrhizas within Mucoromycota.</title>
        <authorList>
            <person name="Chang Y."/>
            <person name="Desiro A."/>
            <person name="Na H."/>
            <person name="Sandor L."/>
            <person name="Lipzen A."/>
            <person name="Clum A."/>
            <person name="Barry K."/>
            <person name="Grigoriev I.V."/>
            <person name="Martin F.M."/>
            <person name="Stajich J.E."/>
            <person name="Smith M.E."/>
            <person name="Bonito G."/>
            <person name="Spatafora J.W."/>
        </authorList>
    </citation>
    <scope>NUCLEOTIDE SEQUENCE [LARGE SCALE GENOMIC DNA]</scope>
    <source>
        <strain evidence="7 8">AD002</strain>
    </source>
</reference>
<evidence type="ECO:0000256" key="5">
    <source>
        <dbReference type="SAM" id="Phobius"/>
    </source>
</evidence>
<protein>
    <submittedName>
        <fullName evidence="7">EXS family-domain-containing protein</fullName>
    </submittedName>
</protein>
<dbReference type="InterPro" id="IPR004342">
    <property type="entry name" value="EXS_C"/>
</dbReference>
<evidence type="ECO:0000313" key="7">
    <source>
        <dbReference type="EMBL" id="RUS30803.1"/>
    </source>
</evidence>
<evidence type="ECO:0000256" key="1">
    <source>
        <dbReference type="ARBA" id="ARBA00004141"/>
    </source>
</evidence>
<evidence type="ECO:0000259" key="6">
    <source>
        <dbReference type="PROSITE" id="PS51380"/>
    </source>
</evidence>
<feature type="non-terminal residue" evidence="7">
    <location>
        <position position="530"/>
    </location>
</feature>
<sequence>MATRRFGKAKSGRLLKTKTSTLRSIDPDLCHNGLFKSENLSPQNTPSGPPTMDGFTIPNYLFTDTLTAFRTLLPFFYRPLIIITIGIWGWALNLHILSTLGIDTPALMHVHHTGAGLYRPIYAIATVVTAVVGVNLWCFWATFIGAGAAENGEEQVTRTWLPTFCYFTVVVMVTMPGNVFYKKERTRFLRSLRRIFSLNLFSEVYFSDVILADILTSFAKVLGDLYTTICVLAVGRGSIDFLLDEDSDRCWRDVMVPMMTSIPHLLRFRQCISEYLGSNCANRRHLLNALKYASALPVIVLSAMQKVRSGSGNQEHIILEGGEDAWIGDIGLFRLWLFFVCINSMYSFYWDVVVDWNFITHPGIHSTDSSPPHSPRTRSTSSIKRQPFTLVSLFYSLKSTISRATAPYLRVRTTLHFSEPSVYYLAVLVDFLLRTTWSLKLSSHLYIAQLEGSIFLMELLEVTRRWVWVFFRMESEWVKRGAPYAGVGMGVPMKALSPGGEYAIVSTGSGEREMGLGRRGSGLGIEEEGK</sequence>
<dbReference type="PANTHER" id="PTHR10783:SF46">
    <property type="entry name" value="PROTEIN ERD1 HOMOLOG 2"/>
    <property type="match status" value="1"/>
</dbReference>
<proteinExistence type="predicted"/>
<evidence type="ECO:0000256" key="3">
    <source>
        <dbReference type="ARBA" id="ARBA00022989"/>
    </source>
</evidence>
<feature type="transmembrane region" description="Helical" evidence="5">
    <location>
        <begin position="160"/>
        <end position="181"/>
    </location>
</feature>
<dbReference type="EMBL" id="RBNJ01003553">
    <property type="protein sequence ID" value="RUS30803.1"/>
    <property type="molecule type" value="Genomic_DNA"/>
</dbReference>
<keyword evidence="3 5" id="KW-1133">Transmembrane helix</keyword>